<accession>A0A9C6U678</accession>
<dbReference type="PRINTS" id="PR00131">
    <property type="entry name" value="GLHYDRLASE1"/>
</dbReference>
<evidence type="ECO:0000313" key="9">
    <source>
        <dbReference type="RefSeq" id="XP_052123882.1"/>
    </source>
</evidence>
<keyword evidence="7" id="KW-0732">Signal</keyword>
<evidence type="ECO:0000256" key="4">
    <source>
        <dbReference type="ARBA" id="ARBA00023295"/>
    </source>
</evidence>
<name>A0A9C6U678_FRAOC</name>
<evidence type="ECO:0000256" key="2">
    <source>
        <dbReference type="ARBA" id="ARBA00012744"/>
    </source>
</evidence>
<dbReference type="Pfam" id="PF00232">
    <property type="entry name" value="Glyco_hydro_1"/>
    <property type="match status" value="1"/>
</dbReference>
<evidence type="ECO:0000256" key="1">
    <source>
        <dbReference type="ARBA" id="ARBA00010838"/>
    </source>
</evidence>
<dbReference type="GO" id="GO:0008422">
    <property type="term" value="F:beta-glucosidase activity"/>
    <property type="evidence" value="ECO:0007669"/>
    <property type="project" value="TreeGrafter"/>
</dbReference>
<feature type="chain" id="PRO_5039702711" description="beta-glucosidase" evidence="7">
    <location>
        <begin position="22"/>
        <end position="465"/>
    </location>
</feature>
<dbReference type="GeneID" id="113212653"/>
<feature type="signal peptide" evidence="7">
    <location>
        <begin position="1"/>
        <end position="21"/>
    </location>
</feature>
<comment type="similarity">
    <text evidence="1 6">Belongs to the glycosyl hydrolase 1 family.</text>
</comment>
<evidence type="ECO:0000313" key="8">
    <source>
        <dbReference type="Proteomes" id="UP000504606"/>
    </source>
</evidence>
<dbReference type="Proteomes" id="UP000504606">
    <property type="component" value="Unplaced"/>
</dbReference>
<dbReference type="PANTHER" id="PTHR10353">
    <property type="entry name" value="GLYCOSYL HYDROLASE"/>
    <property type="match status" value="1"/>
</dbReference>
<evidence type="ECO:0000256" key="3">
    <source>
        <dbReference type="ARBA" id="ARBA00022801"/>
    </source>
</evidence>
<dbReference type="RefSeq" id="XP_052123882.1">
    <property type="nucleotide sequence ID" value="XM_052267922.1"/>
</dbReference>
<dbReference type="EC" id="3.2.1.21" evidence="2"/>
<dbReference type="SUPFAM" id="SSF51445">
    <property type="entry name" value="(Trans)glycosidases"/>
    <property type="match status" value="1"/>
</dbReference>
<keyword evidence="3" id="KW-0378">Hydrolase</keyword>
<dbReference type="InterPro" id="IPR017853">
    <property type="entry name" value="GH"/>
</dbReference>
<keyword evidence="4" id="KW-0326">Glycosidase</keyword>
<reference evidence="9" key="2">
    <citation type="submission" date="2025-08" db="UniProtKB">
        <authorList>
            <consortium name="RefSeq"/>
        </authorList>
    </citation>
    <scope>IDENTIFICATION</scope>
    <source>
        <tissue evidence="9">Whole organism</tissue>
    </source>
</reference>
<dbReference type="InterPro" id="IPR001360">
    <property type="entry name" value="Glyco_hydro_1"/>
</dbReference>
<keyword evidence="8" id="KW-1185">Reference proteome</keyword>
<dbReference type="AlphaFoldDB" id="A0A9C6U678"/>
<evidence type="ECO:0000256" key="6">
    <source>
        <dbReference type="RuleBase" id="RU003690"/>
    </source>
</evidence>
<feature type="active site" description="Nucleophile" evidence="5">
    <location>
        <position position="415"/>
    </location>
</feature>
<dbReference type="InterPro" id="IPR018120">
    <property type="entry name" value="Glyco_hydro_1_AS"/>
</dbReference>
<dbReference type="PROSITE" id="PS00572">
    <property type="entry name" value="GLYCOSYL_HYDROL_F1_1"/>
    <property type="match status" value="1"/>
</dbReference>
<dbReference type="OrthoDB" id="65569at2759"/>
<evidence type="ECO:0000256" key="5">
    <source>
        <dbReference type="PROSITE-ProRule" id="PRU10055"/>
    </source>
</evidence>
<dbReference type="KEGG" id="foc:113212653"/>
<dbReference type="Gene3D" id="3.20.20.80">
    <property type="entry name" value="Glycosidases"/>
    <property type="match status" value="1"/>
</dbReference>
<proteinExistence type="inferred from homology"/>
<feature type="non-terminal residue" evidence="9">
    <location>
        <position position="465"/>
    </location>
</feature>
<reference evidence="9" key="1">
    <citation type="journal article" date="2018" name="Proc. Natl. Acad. Sci. U.S.A.">
        <title>Phylogenomics and the evolution of hemipteroid insects.</title>
        <authorList>
            <person name="Johnson K.P."/>
            <person name="Dietrich C.H."/>
            <person name="Friedrich F."/>
            <person name="Beutel R.G."/>
            <person name="Wipfler B."/>
            <person name="Peters R.S."/>
            <person name="Allen J.M."/>
            <person name="Petersen M."/>
            <person name="Donath A."/>
            <person name="Walden K.K."/>
            <person name="Kozlov A.M."/>
            <person name="Podsiadlowski L."/>
            <person name="Mayer C."/>
            <person name="Meusemann K."/>
            <person name="Vasilikopoulos A."/>
            <person name="Waterhouse R.M."/>
            <person name="Cameron S.L."/>
            <person name="Weirauch C."/>
            <person name="Swanson D.R."/>
            <person name="Percy D.M."/>
            <person name="Hardy N.B."/>
            <person name="Terry I."/>
            <person name="Liu S."/>
            <person name="Zhou X."/>
            <person name="Misof B."/>
            <person name="Robertson H.M."/>
            <person name="Yoshizawa K."/>
        </authorList>
    </citation>
    <scope>NUCLEOTIDE SEQUENCE</scope>
    <source>
        <tissue evidence="9">Whole organism</tissue>
    </source>
</reference>
<dbReference type="PANTHER" id="PTHR10353:SF36">
    <property type="entry name" value="LP05116P"/>
    <property type="match status" value="1"/>
</dbReference>
<evidence type="ECO:0000256" key="7">
    <source>
        <dbReference type="SAM" id="SignalP"/>
    </source>
</evidence>
<organism evidence="8 9">
    <name type="scientific">Frankliniella occidentalis</name>
    <name type="common">Western flower thrips</name>
    <name type="synonym">Euthrips occidentalis</name>
    <dbReference type="NCBI Taxonomy" id="133901"/>
    <lineage>
        <taxon>Eukaryota</taxon>
        <taxon>Metazoa</taxon>
        <taxon>Ecdysozoa</taxon>
        <taxon>Arthropoda</taxon>
        <taxon>Hexapoda</taxon>
        <taxon>Insecta</taxon>
        <taxon>Pterygota</taxon>
        <taxon>Neoptera</taxon>
        <taxon>Paraneoptera</taxon>
        <taxon>Thysanoptera</taxon>
        <taxon>Terebrantia</taxon>
        <taxon>Thripoidea</taxon>
        <taxon>Thripidae</taxon>
        <taxon>Frankliniella</taxon>
    </lineage>
</organism>
<protein>
    <recommendedName>
        <fullName evidence="2">beta-glucosidase</fullName>
        <ecNumber evidence="2">3.2.1.21</ecNumber>
    </recommendedName>
</protein>
<gene>
    <name evidence="9" type="primary">LOC113212653</name>
</gene>
<dbReference type="GO" id="GO:0005975">
    <property type="term" value="P:carbohydrate metabolic process"/>
    <property type="evidence" value="ECO:0007669"/>
    <property type="project" value="InterPro"/>
</dbReference>
<sequence length="465" mass="51125">MLVVAVLALTVASALVPAALAGPSGPVSSPLAGHPRPAAVAAASTREDSDEALAIPAGFIIGAGSSAYQVEGAWNVSGKGVSTCDRTYGNRSDGGGNVACDMYHHYKEDVEMLKIMGATAFRFSIAWARLLPTGEGDNVNPDGVRYYNALIDALLEANIQPVVTLWHVDIPVTLEDAFGGFYDIKIVDYFETYARTAFKYFGNKVKLWTTINEPHMFCVYGAGKGRMGATIIKPGISEYRCGHHMLLAHAKAYQIYRQEFYPTQKGRVGFSLDNYYTKPCSLDYDDVAAAERHQQFELGWFLDPILGDRGDYPPVMRERVPAERLPAFTPEQSAMLKGSLDFIGLNSYYGWSGCDGVPANAADPSYERDLAVTIPEAQDMNNPPGTFTWSPWSIRSSLVWLRDRYHHGLPILITENGFGSDGSEGVHDTARIAYFSAWLREVLTVIKNDEVDVMGLMVWSLLDSW</sequence>